<accession>X1UEW6</accession>
<comment type="caution">
    <text evidence="1">The sequence shown here is derived from an EMBL/GenBank/DDBJ whole genome shotgun (WGS) entry which is preliminary data.</text>
</comment>
<gene>
    <name evidence="1" type="ORF">S12H4_42853</name>
</gene>
<dbReference type="Gene3D" id="2.60.40.10">
    <property type="entry name" value="Immunoglobulins"/>
    <property type="match status" value="1"/>
</dbReference>
<dbReference type="SUPFAM" id="SSF49265">
    <property type="entry name" value="Fibronectin type III"/>
    <property type="match status" value="1"/>
</dbReference>
<reference evidence="1" key="1">
    <citation type="journal article" date="2014" name="Front. Microbiol.">
        <title>High frequency of phylogenetically diverse reductive dehalogenase-homologous genes in deep subseafloor sedimentary metagenomes.</title>
        <authorList>
            <person name="Kawai M."/>
            <person name="Futagami T."/>
            <person name="Toyoda A."/>
            <person name="Takaki Y."/>
            <person name="Nishi S."/>
            <person name="Hori S."/>
            <person name="Arai W."/>
            <person name="Tsubouchi T."/>
            <person name="Morono Y."/>
            <person name="Uchiyama I."/>
            <person name="Ito T."/>
            <person name="Fujiyama A."/>
            <person name="Inagaki F."/>
            <person name="Takami H."/>
        </authorList>
    </citation>
    <scope>NUCLEOTIDE SEQUENCE</scope>
    <source>
        <strain evidence="1">Expedition CK06-06</strain>
    </source>
</reference>
<dbReference type="InterPro" id="IPR013783">
    <property type="entry name" value="Ig-like_fold"/>
</dbReference>
<evidence type="ECO:0008006" key="2">
    <source>
        <dbReference type="Google" id="ProtNLM"/>
    </source>
</evidence>
<organism evidence="1">
    <name type="scientific">marine sediment metagenome</name>
    <dbReference type="NCBI Taxonomy" id="412755"/>
    <lineage>
        <taxon>unclassified sequences</taxon>
        <taxon>metagenomes</taxon>
        <taxon>ecological metagenomes</taxon>
    </lineage>
</organism>
<dbReference type="AlphaFoldDB" id="X1UEW6"/>
<proteinExistence type="predicted"/>
<dbReference type="EMBL" id="BARW01026255">
    <property type="protein sequence ID" value="GAJ16043.1"/>
    <property type="molecule type" value="Genomic_DNA"/>
</dbReference>
<name>X1UEW6_9ZZZZ</name>
<sequence>PASNTALVAGDYNSLGTTPYATEITYANFETGTPGNANDFTLNASGKASISTTSASRFGLREADYDAPNSEPDMDGGAYIADFYLHTTEKGVGYKPKLVVTYTVVTAPTVTAQAATDKEDTTATTNGNITNNGGEDCDKRGVVYDTETHVDPGNVAPGASGYASFAEDAGTYGTGPFTKAISELPPGTTIYYRMYAHNSKGYDYSNTEITFLTKPAAPTNVAATTNLPDKVVVTWAKSTGATKYQVFRDGSPIGGELG</sequence>
<evidence type="ECO:0000313" key="1">
    <source>
        <dbReference type="EMBL" id="GAJ16043.1"/>
    </source>
</evidence>
<protein>
    <recommendedName>
        <fullName evidence="2">Fibronectin type-III domain-containing protein</fullName>
    </recommendedName>
</protein>
<feature type="non-terminal residue" evidence="1">
    <location>
        <position position="258"/>
    </location>
</feature>
<feature type="non-terminal residue" evidence="1">
    <location>
        <position position="1"/>
    </location>
</feature>
<dbReference type="InterPro" id="IPR036116">
    <property type="entry name" value="FN3_sf"/>
</dbReference>